<reference evidence="1 2" key="1">
    <citation type="submission" date="2018-03" db="EMBL/GenBank/DDBJ databases">
        <title>Adhaeribacter sp. HMF7605 Genome sequencing and assembly.</title>
        <authorList>
            <person name="Kang H."/>
            <person name="Kang J."/>
            <person name="Cha I."/>
            <person name="Kim H."/>
            <person name="Joh K."/>
        </authorList>
    </citation>
    <scope>NUCLEOTIDE SEQUENCE [LARGE SCALE GENOMIC DNA]</scope>
    <source>
        <strain evidence="1 2">HMF7605</strain>
    </source>
</reference>
<dbReference type="OrthoDB" id="840121at2"/>
<name>A0A2T2YJ30_9BACT</name>
<gene>
    <name evidence="1" type="ORF">AHMF7605_19385</name>
</gene>
<organism evidence="1 2">
    <name type="scientific">Adhaeribacter arboris</name>
    <dbReference type="NCBI Taxonomy" id="2072846"/>
    <lineage>
        <taxon>Bacteria</taxon>
        <taxon>Pseudomonadati</taxon>
        <taxon>Bacteroidota</taxon>
        <taxon>Cytophagia</taxon>
        <taxon>Cytophagales</taxon>
        <taxon>Hymenobacteraceae</taxon>
        <taxon>Adhaeribacter</taxon>
    </lineage>
</organism>
<protein>
    <submittedName>
        <fullName evidence="1">Uncharacterized protein</fullName>
    </submittedName>
</protein>
<accession>A0A2T2YJ30</accession>
<evidence type="ECO:0000313" key="1">
    <source>
        <dbReference type="EMBL" id="PSR55516.1"/>
    </source>
</evidence>
<evidence type="ECO:0000313" key="2">
    <source>
        <dbReference type="Proteomes" id="UP000240357"/>
    </source>
</evidence>
<sequence length="66" mass="7385">MNLDNLKSGWQQYKVMHSLPAMEEEEILSIIEAKPRKASGLVFSRVTQNTLLYAFLLLCVNGGCAI</sequence>
<proteinExistence type="predicted"/>
<dbReference type="RefSeq" id="WP_106931695.1">
    <property type="nucleotide sequence ID" value="NZ_PYFT01000001.1"/>
</dbReference>
<dbReference type="Proteomes" id="UP000240357">
    <property type="component" value="Unassembled WGS sequence"/>
</dbReference>
<dbReference type="AlphaFoldDB" id="A0A2T2YJ30"/>
<comment type="caution">
    <text evidence="1">The sequence shown here is derived from an EMBL/GenBank/DDBJ whole genome shotgun (WGS) entry which is preliminary data.</text>
</comment>
<keyword evidence="2" id="KW-1185">Reference proteome</keyword>
<dbReference type="EMBL" id="PYFT01000001">
    <property type="protein sequence ID" value="PSR55516.1"/>
    <property type="molecule type" value="Genomic_DNA"/>
</dbReference>